<proteinExistence type="predicted"/>
<dbReference type="InterPro" id="IPR000073">
    <property type="entry name" value="AB_hydrolase_1"/>
</dbReference>
<dbReference type="SUPFAM" id="SSF53474">
    <property type="entry name" value="alpha/beta-Hydrolases"/>
    <property type="match status" value="1"/>
</dbReference>
<sequence length="283" mass="32999">MYTYQEHLDKLHYYTTPEGKMAYLDEGKGEVILLLHGVPTSSWLYRKMIPLLTNSGYRVIAPDMLGYGASDKPNEYEVYSDEHMGRRLLSLMDHLNIHEWTHVFHDGGGLYTWAMLQQDPSKVKQLIMLNTIVYQEGFRPPLKFAPGRLAKVFAKQYSTSLGQKIVLIPTFKNGIDDKSVITEEMLEGYRIPFLYNGQHGLYYFFTQTCRKITDYRPLHQSLDIPLTVIWGKHDTMLVWKHLEKEVMSIFNIQPEDIHLLDAKHFIQEECPVEIAEIILNKMK</sequence>
<keyword evidence="1 3" id="KW-0378">Hydrolase</keyword>
<dbReference type="Pfam" id="PF00561">
    <property type="entry name" value="Abhydrolase_1"/>
    <property type="match status" value="1"/>
</dbReference>
<dbReference type="PRINTS" id="PR00111">
    <property type="entry name" value="ABHYDROLASE"/>
</dbReference>
<dbReference type="Proteomes" id="UP001597508">
    <property type="component" value="Unassembled WGS sequence"/>
</dbReference>
<evidence type="ECO:0000313" key="4">
    <source>
        <dbReference type="Proteomes" id="UP001597508"/>
    </source>
</evidence>
<name>A0ABW5LU68_9FLAO</name>
<dbReference type="PRINTS" id="PR00412">
    <property type="entry name" value="EPOXHYDRLASE"/>
</dbReference>
<comment type="caution">
    <text evidence="3">The sequence shown here is derived from an EMBL/GenBank/DDBJ whole genome shotgun (WGS) entry which is preliminary data.</text>
</comment>
<keyword evidence="4" id="KW-1185">Reference proteome</keyword>
<evidence type="ECO:0000259" key="2">
    <source>
        <dbReference type="Pfam" id="PF00561"/>
    </source>
</evidence>
<gene>
    <name evidence="3" type="ORF">ACFSRZ_05935</name>
</gene>
<dbReference type="GO" id="GO:0016787">
    <property type="term" value="F:hydrolase activity"/>
    <property type="evidence" value="ECO:0007669"/>
    <property type="project" value="UniProtKB-KW"/>
</dbReference>
<feature type="domain" description="AB hydrolase-1" evidence="2">
    <location>
        <begin position="31"/>
        <end position="269"/>
    </location>
</feature>
<accession>A0ABW5LU68</accession>
<dbReference type="RefSeq" id="WP_379665612.1">
    <property type="nucleotide sequence ID" value="NZ_JBHULH010000003.1"/>
</dbReference>
<reference evidence="4" key="1">
    <citation type="journal article" date="2019" name="Int. J. Syst. Evol. Microbiol.">
        <title>The Global Catalogue of Microorganisms (GCM) 10K type strain sequencing project: providing services to taxonomists for standard genome sequencing and annotation.</title>
        <authorList>
            <consortium name="The Broad Institute Genomics Platform"/>
            <consortium name="The Broad Institute Genome Sequencing Center for Infectious Disease"/>
            <person name="Wu L."/>
            <person name="Ma J."/>
        </authorList>
    </citation>
    <scope>NUCLEOTIDE SEQUENCE [LARGE SCALE GENOMIC DNA]</scope>
    <source>
        <strain evidence="4">KCTC 52127</strain>
    </source>
</reference>
<dbReference type="PANTHER" id="PTHR43329">
    <property type="entry name" value="EPOXIDE HYDROLASE"/>
    <property type="match status" value="1"/>
</dbReference>
<organism evidence="3 4">
    <name type="scientific">Pseudotenacibaculum haliotis</name>
    <dbReference type="NCBI Taxonomy" id="1862138"/>
    <lineage>
        <taxon>Bacteria</taxon>
        <taxon>Pseudomonadati</taxon>
        <taxon>Bacteroidota</taxon>
        <taxon>Flavobacteriia</taxon>
        <taxon>Flavobacteriales</taxon>
        <taxon>Flavobacteriaceae</taxon>
        <taxon>Pseudotenacibaculum</taxon>
    </lineage>
</organism>
<dbReference type="EMBL" id="JBHULH010000003">
    <property type="protein sequence ID" value="MFD2566902.1"/>
    <property type="molecule type" value="Genomic_DNA"/>
</dbReference>
<dbReference type="InterPro" id="IPR029058">
    <property type="entry name" value="AB_hydrolase_fold"/>
</dbReference>
<protein>
    <submittedName>
        <fullName evidence="3">Alpha/beta fold hydrolase</fullName>
    </submittedName>
</protein>
<dbReference type="Gene3D" id="3.40.50.1820">
    <property type="entry name" value="alpha/beta hydrolase"/>
    <property type="match status" value="1"/>
</dbReference>
<evidence type="ECO:0000313" key="3">
    <source>
        <dbReference type="EMBL" id="MFD2566902.1"/>
    </source>
</evidence>
<evidence type="ECO:0000256" key="1">
    <source>
        <dbReference type="ARBA" id="ARBA00022801"/>
    </source>
</evidence>
<dbReference type="InterPro" id="IPR000639">
    <property type="entry name" value="Epox_hydrolase-like"/>
</dbReference>